<organism evidence="2 3">
    <name type="scientific">Candidatus Cryptobacteroides merdigallinarum</name>
    <dbReference type="NCBI Taxonomy" id="2840770"/>
    <lineage>
        <taxon>Bacteria</taxon>
        <taxon>Pseudomonadati</taxon>
        <taxon>Bacteroidota</taxon>
        <taxon>Bacteroidia</taxon>
        <taxon>Bacteroidales</taxon>
        <taxon>Candidatus Cryptobacteroides</taxon>
    </lineage>
</organism>
<dbReference type="Gene3D" id="2.60.40.2730">
    <property type="match status" value="1"/>
</dbReference>
<dbReference type="Gene3D" id="2.60.40.60">
    <property type="entry name" value="Cadherins"/>
    <property type="match status" value="1"/>
</dbReference>
<protein>
    <submittedName>
        <fullName evidence="2">DUF4958 family protein</fullName>
    </submittedName>
</protein>
<gene>
    <name evidence="2" type="ORF">IAC29_05265</name>
</gene>
<dbReference type="InterPro" id="IPR013783">
    <property type="entry name" value="Ig-like_fold"/>
</dbReference>
<comment type="caution">
    <text evidence="2">The sequence shown here is derived from an EMBL/GenBank/DDBJ whole genome shotgun (WGS) entry which is preliminary data.</text>
</comment>
<dbReference type="Proteomes" id="UP000810252">
    <property type="component" value="Unassembled WGS sequence"/>
</dbReference>
<feature type="signal peptide" evidence="1">
    <location>
        <begin position="1"/>
        <end position="22"/>
    </location>
</feature>
<reference evidence="2" key="2">
    <citation type="journal article" date="2021" name="PeerJ">
        <title>Extensive microbial diversity within the chicken gut microbiome revealed by metagenomics and culture.</title>
        <authorList>
            <person name="Gilroy R."/>
            <person name="Ravi A."/>
            <person name="Getino M."/>
            <person name="Pursley I."/>
            <person name="Horton D.L."/>
            <person name="Alikhan N.F."/>
            <person name="Baker D."/>
            <person name="Gharbi K."/>
            <person name="Hall N."/>
            <person name="Watson M."/>
            <person name="Adriaenssens E.M."/>
            <person name="Foster-Nyarko E."/>
            <person name="Jarju S."/>
            <person name="Secka A."/>
            <person name="Antonio M."/>
            <person name="Oren A."/>
            <person name="Chaudhuri R.R."/>
            <person name="La Ragione R."/>
            <person name="Hildebrand F."/>
            <person name="Pallen M.J."/>
        </authorList>
    </citation>
    <scope>NUCLEOTIDE SEQUENCE</scope>
    <source>
        <strain evidence="2">20514</strain>
    </source>
</reference>
<dbReference type="InterPro" id="IPR032529">
    <property type="entry name" value="BT4661-like"/>
</dbReference>
<evidence type="ECO:0000313" key="2">
    <source>
        <dbReference type="EMBL" id="MBO8448664.1"/>
    </source>
</evidence>
<dbReference type="AlphaFoldDB" id="A0A9D9HF84"/>
<feature type="chain" id="PRO_5039347116" evidence="1">
    <location>
        <begin position="23"/>
        <end position="763"/>
    </location>
</feature>
<dbReference type="PROSITE" id="PS51257">
    <property type="entry name" value="PROKAR_LIPOPROTEIN"/>
    <property type="match status" value="1"/>
</dbReference>
<dbReference type="Pfam" id="PF16319">
    <property type="entry name" value="SGBP_BT4661-like"/>
    <property type="match status" value="1"/>
</dbReference>
<evidence type="ECO:0000256" key="1">
    <source>
        <dbReference type="SAM" id="SignalP"/>
    </source>
</evidence>
<sequence length="763" mass="82963">MNRTIRLLIAALAVLAAGLSLGSCRDSQLVDDTEFNIFYPGLTDIGPSMSCDIPLGSYIGAAPSDFAIYNIKFGEETFSDEDGVFSIDATTGTVHIENSDNLEIGQYYLSISCVANGKTWQFPDAIVVNMMKPVPEEIKVEPSEITINMSDVINGYFVPENYAAQIYSDSEAISITSYEISEVTLDGEILNSNTIFTVSDEGVVSMDIDEETTPGVYSLSFKLYTILSGDDPEEGLFQNALTVNLASAPTDIEYPFLPVLVEQDGIARTSETPTVTGSQVDLSFELAGITPEYYGEVASSTYISIDAATGAINIAEGHPFVEGDEFSLDITVTNDNGTTTFTDACQIQVVDEVAEVSGVSYEPVEIVRGQAVRADVIIEAGDNVTYSFENLPDELSELSLNSSTGRITLAQGNSIAEGTYSVNVIARNYKNSVTAAFSLTVGTNPYYFTTVSWGNNLGDNGTMVDDPDYDNQFRYTWGNTEDLPVISIKSHDIPDISQATFSMRRLTNSQGPGFEISNTGDITFHGTRTKTGEAAYAVDIYIVTVTNGAGEAGETVVEIPIFLHSCAPEGVKTIQYTPIVGKVNPRTGGTTHGLEFVGDWSDTDKANFYIDYRRSFNYYNLGGPESHLDGQPGTAGSFMESVWYFYWITTVQHTTNNTGAKGPMSYFDNSGERTNPSAGISPKTLSMALGYINPARDYGVTINPRKFIKDNAWADGLLLGQMTWTIMEDPNATEEQIETAVSGASGEYRILPFVIWFDPDYEN</sequence>
<name>A0A9D9HF84_9BACT</name>
<accession>A0A9D9HF84</accession>
<evidence type="ECO:0000313" key="3">
    <source>
        <dbReference type="Proteomes" id="UP000810252"/>
    </source>
</evidence>
<dbReference type="Gene3D" id="2.60.40.2720">
    <property type="match status" value="1"/>
</dbReference>
<dbReference type="Gene3D" id="2.60.40.10">
    <property type="entry name" value="Immunoglobulins"/>
    <property type="match status" value="1"/>
</dbReference>
<dbReference type="EMBL" id="JADIMQ010000077">
    <property type="protein sequence ID" value="MBO8448664.1"/>
    <property type="molecule type" value="Genomic_DNA"/>
</dbReference>
<dbReference type="Gene3D" id="2.30.30.1270">
    <property type="match status" value="1"/>
</dbReference>
<dbReference type="Gene3D" id="2.60.40.2710">
    <property type="match status" value="1"/>
</dbReference>
<proteinExistence type="predicted"/>
<reference evidence="2" key="1">
    <citation type="submission" date="2020-10" db="EMBL/GenBank/DDBJ databases">
        <authorList>
            <person name="Gilroy R."/>
        </authorList>
    </citation>
    <scope>NUCLEOTIDE SEQUENCE</scope>
    <source>
        <strain evidence="2">20514</strain>
    </source>
</reference>
<keyword evidence="1" id="KW-0732">Signal</keyword>